<sequence length="89" mass="9079">MALDNLREGPKQQGKVEEVPETTINNTNVAEKIAGNKVGGASGDGDKPSHSPSPQISPAPAPSSFQSNTAAPTATTITSTLPNFGAHLQ</sequence>
<dbReference type="Proteomes" id="UP000800093">
    <property type="component" value="Unassembled WGS sequence"/>
</dbReference>
<evidence type="ECO:0000256" key="1">
    <source>
        <dbReference type="SAM" id="MobiDB-lite"/>
    </source>
</evidence>
<dbReference type="EMBL" id="ML986650">
    <property type="protein sequence ID" value="KAF2261815.1"/>
    <property type="molecule type" value="Genomic_DNA"/>
</dbReference>
<proteinExistence type="predicted"/>
<gene>
    <name evidence="2" type="ORF">CC78DRAFT_341413</name>
</gene>
<accession>A0A9P4K5B3</accession>
<reference evidence="3" key="1">
    <citation type="journal article" date="2020" name="Stud. Mycol.">
        <title>101 Dothideomycetes genomes: A test case for predicting lifestyles and emergence of pathogens.</title>
        <authorList>
            <person name="Haridas S."/>
            <person name="Albert R."/>
            <person name="Binder M."/>
            <person name="Bloem J."/>
            <person name="LaButti K."/>
            <person name="Salamov A."/>
            <person name="Andreopoulos B."/>
            <person name="Baker S."/>
            <person name="Barry K."/>
            <person name="Bills G."/>
            <person name="Bluhm B."/>
            <person name="Cannon C."/>
            <person name="Castanera R."/>
            <person name="Culley D."/>
            <person name="Daum C."/>
            <person name="Ezra D."/>
            <person name="Gonzalez J."/>
            <person name="Henrissat B."/>
            <person name="Kuo A."/>
            <person name="Liang C."/>
            <person name="Lipzen A."/>
            <person name="Lutzoni F."/>
            <person name="Magnuson J."/>
            <person name="Mondo S."/>
            <person name="Nolan M."/>
            <person name="Ohm R."/>
            <person name="Pangilinan J."/>
            <person name="Park H.-J."/>
            <person name="Ramirez L."/>
            <person name="Alfaro M."/>
            <person name="Sun H."/>
            <person name="Tritt A."/>
            <person name="Yoshinaga Y."/>
            <person name="Zwiers L.-H."/>
            <person name="Turgeon B."/>
            <person name="Goodwin S."/>
            <person name="Spatafora J."/>
            <person name="Crous P."/>
            <person name="Grigoriev I."/>
        </authorList>
    </citation>
    <scope>NUCLEOTIDE SEQUENCE [LARGE SCALE GENOMIC DNA]</scope>
    <source>
        <strain evidence="3">CBS 304.66</strain>
    </source>
</reference>
<evidence type="ECO:0000313" key="3">
    <source>
        <dbReference type="Proteomes" id="UP000800093"/>
    </source>
</evidence>
<dbReference type="AlphaFoldDB" id="A0A9P4K5B3"/>
<keyword evidence="3" id="KW-1185">Reference proteome</keyword>
<feature type="compositionally biased region" description="Low complexity" evidence="1">
    <location>
        <begin position="62"/>
        <end position="80"/>
    </location>
</feature>
<feature type="region of interest" description="Disordered" evidence="1">
    <location>
        <begin position="1"/>
        <end position="89"/>
    </location>
</feature>
<name>A0A9P4K5B3_9PLEO</name>
<feature type="compositionally biased region" description="Basic and acidic residues" evidence="1">
    <location>
        <begin position="1"/>
        <end position="18"/>
    </location>
</feature>
<organism evidence="2 3">
    <name type="scientific">Lojkania enalia</name>
    <dbReference type="NCBI Taxonomy" id="147567"/>
    <lineage>
        <taxon>Eukaryota</taxon>
        <taxon>Fungi</taxon>
        <taxon>Dikarya</taxon>
        <taxon>Ascomycota</taxon>
        <taxon>Pezizomycotina</taxon>
        <taxon>Dothideomycetes</taxon>
        <taxon>Pleosporomycetidae</taxon>
        <taxon>Pleosporales</taxon>
        <taxon>Pleosporales incertae sedis</taxon>
        <taxon>Lojkania</taxon>
    </lineage>
</organism>
<comment type="caution">
    <text evidence="2">The sequence shown here is derived from an EMBL/GenBank/DDBJ whole genome shotgun (WGS) entry which is preliminary data.</text>
</comment>
<evidence type="ECO:0000313" key="2">
    <source>
        <dbReference type="EMBL" id="KAF2261815.1"/>
    </source>
</evidence>
<protein>
    <submittedName>
        <fullName evidence="2">Uncharacterized protein</fullName>
    </submittedName>
</protein>